<reference evidence="13 14" key="1">
    <citation type="submission" date="2017-06" db="EMBL/GenBank/DDBJ databases">
        <authorList>
            <person name="Kim H.J."/>
            <person name="Triplett B.A."/>
        </authorList>
    </citation>
    <scope>NUCLEOTIDE SEQUENCE [LARGE SCALE GENOMIC DNA]</scope>
    <source>
        <strain evidence="13 14">DSM 29150</strain>
    </source>
</reference>
<dbReference type="GO" id="GO:0000155">
    <property type="term" value="F:phosphorelay sensor kinase activity"/>
    <property type="evidence" value="ECO:0007669"/>
    <property type="project" value="InterPro"/>
</dbReference>
<dbReference type="SUPFAM" id="SSF55874">
    <property type="entry name" value="ATPase domain of HSP90 chaperone/DNA topoisomerase II/histidine kinase"/>
    <property type="match status" value="1"/>
</dbReference>
<keyword evidence="9" id="KW-0472">Membrane</keyword>
<dbReference type="EC" id="2.7.13.3" evidence="2"/>
<dbReference type="GO" id="GO:0005524">
    <property type="term" value="F:ATP binding"/>
    <property type="evidence" value="ECO:0007669"/>
    <property type="project" value="UniProtKB-KW"/>
</dbReference>
<sequence length="382" mass="44871">MFIKKIDYLLYVLFFISVFSLKAQENSVVENATRNTSFDLGITKVSWYNSKKDSTYNLTIKNKNLNSIELPYNNAFVGFEFSLPNHFKLEKNSFTYKFKGLHNDWRVLSETKILTFTNLPPGNYTLEVQATNNKGEVNENRISIPIIVHQIYYKQWWFICILMFLVLLLAVLIRKYEIYHIKKLEKLRLRIARDLHDELGSVLTGIAIRSELINENIDEHKRKEFLNDMMIQSRGAVDTLSDLVWAIDARNNSLQNLTDRMHNVLYQLLSPQNIKFTFKCFDSNKMELNQEHRQHIFLIYKEAITNIIKHSNATLVNISITKQKYNLKLTVKDNGTKFIEDINNLNGNGLQNMKARTEKIKGEIKFTHDNGFKVELLFDYLY</sequence>
<dbReference type="Gene3D" id="3.30.565.10">
    <property type="entry name" value="Histidine kinase-like ATPase, C-terminal domain"/>
    <property type="match status" value="1"/>
</dbReference>
<dbReference type="GO" id="GO:0046983">
    <property type="term" value="F:protein dimerization activity"/>
    <property type="evidence" value="ECO:0007669"/>
    <property type="project" value="InterPro"/>
</dbReference>
<keyword evidence="8" id="KW-0902">Two-component regulatory system</keyword>
<dbReference type="OrthoDB" id="1522078at2"/>
<evidence type="ECO:0000259" key="10">
    <source>
        <dbReference type="Pfam" id="PF02518"/>
    </source>
</evidence>
<dbReference type="InterPro" id="IPR013783">
    <property type="entry name" value="Ig-like_fold"/>
</dbReference>
<dbReference type="AlphaFoldDB" id="A0A238VD82"/>
<dbReference type="GO" id="GO:0016020">
    <property type="term" value="C:membrane"/>
    <property type="evidence" value="ECO:0007669"/>
    <property type="project" value="InterPro"/>
</dbReference>
<gene>
    <name evidence="13" type="ORF">SAMN06265371_101241</name>
</gene>
<evidence type="ECO:0000256" key="7">
    <source>
        <dbReference type="ARBA" id="ARBA00022840"/>
    </source>
</evidence>
<evidence type="ECO:0000256" key="1">
    <source>
        <dbReference type="ARBA" id="ARBA00000085"/>
    </source>
</evidence>
<dbReference type="PANTHER" id="PTHR24421:SF10">
    <property type="entry name" value="NITRATE_NITRITE SENSOR PROTEIN NARQ"/>
    <property type="match status" value="1"/>
</dbReference>
<dbReference type="InterPro" id="IPR050482">
    <property type="entry name" value="Sensor_HK_TwoCompSys"/>
</dbReference>
<comment type="catalytic activity">
    <reaction evidence="1">
        <text>ATP + protein L-histidine = ADP + protein N-phospho-L-histidine.</text>
        <dbReference type="EC" id="2.7.13.3"/>
    </reaction>
</comment>
<proteinExistence type="predicted"/>
<keyword evidence="9" id="KW-1133">Transmembrane helix</keyword>
<evidence type="ECO:0000313" key="13">
    <source>
        <dbReference type="EMBL" id="SNR32206.1"/>
    </source>
</evidence>
<evidence type="ECO:0000256" key="5">
    <source>
        <dbReference type="ARBA" id="ARBA00022741"/>
    </source>
</evidence>
<dbReference type="InterPro" id="IPR003594">
    <property type="entry name" value="HATPase_dom"/>
</dbReference>
<evidence type="ECO:0000256" key="3">
    <source>
        <dbReference type="ARBA" id="ARBA00022553"/>
    </source>
</evidence>
<name>A0A238VD82_9FLAO</name>
<keyword evidence="4" id="KW-0808">Transferase</keyword>
<accession>A0A238VD82</accession>
<dbReference type="InterPro" id="IPR011712">
    <property type="entry name" value="Sig_transdc_His_kin_sub3_dim/P"/>
</dbReference>
<keyword evidence="9" id="KW-0812">Transmembrane</keyword>
<evidence type="ECO:0000256" key="8">
    <source>
        <dbReference type="ARBA" id="ARBA00023012"/>
    </source>
</evidence>
<evidence type="ECO:0000259" key="12">
    <source>
        <dbReference type="Pfam" id="PF07730"/>
    </source>
</evidence>
<dbReference type="Pfam" id="PF07730">
    <property type="entry name" value="HisKA_3"/>
    <property type="match status" value="1"/>
</dbReference>
<dbReference type="RefSeq" id="WP_089379907.1">
    <property type="nucleotide sequence ID" value="NZ_FZNT01000001.1"/>
</dbReference>
<dbReference type="Gene3D" id="1.20.5.1930">
    <property type="match status" value="1"/>
</dbReference>
<feature type="domain" description="Histidine kinase/HSP90-like ATPase" evidence="10">
    <location>
        <begin position="294"/>
        <end position="378"/>
    </location>
</feature>
<keyword evidence="3" id="KW-0597">Phosphoprotein</keyword>
<dbReference type="Pfam" id="PF02518">
    <property type="entry name" value="HATPase_c"/>
    <property type="match status" value="1"/>
</dbReference>
<evidence type="ECO:0000256" key="2">
    <source>
        <dbReference type="ARBA" id="ARBA00012438"/>
    </source>
</evidence>
<evidence type="ECO:0000256" key="6">
    <source>
        <dbReference type="ARBA" id="ARBA00022777"/>
    </source>
</evidence>
<evidence type="ECO:0000256" key="4">
    <source>
        <dbReference type="ARBA" id="ARBA00022679"/>
    </source>
</evidence>
<feature type="domain" description="Signal transduction histidine kinase subgroup 3 dimerisation and phosphoacceptor" evidence="12">
    <location>
        <begin position="188"/>
        <end position="247"/>
    </location>
</feature>
<evidence type="ECO:0000256" key="9">
    <source>
        <dbReference type="SAM" id="Phobius"/>
    </source>
</evidence>
<dbReference type="PANTHER" id="PTHR24421">
    <property type="entry name" value="NITRATE/NITRITE SENSOR PROTEIN NARX-RELATED"/>
    <property type="match status" value="1"/>
</dbReference>
<feature type="transmembrane region" description="Helical" evidence="9">
    <location>
        <begin position="156"/>
        <end position="173"/>
    </location>
</feature>
<dbReference type="Proteomes" id="UP000198384">
    <property type="component" value="Unassembled WGS sequence"/>
</dbReference>
<dbReference type="EMBL" id="FZNT01000001">
    <property type="protein sequence ID" value="SNR32206.1"/>
    <property type="molecule type" value="Genomic_DNA"/>
</dbReference>
<evidence type="ECO:0000259" key="11">
    <source>
        <dbReference type="Pfam" id="PF07495"/>
    </source>
</evidence>
<dbReference type="Gene3D" id="2.60.40.10">
    <property type="entry name" value="Immunoglobulins"/>
    <property type="match status" value="1"/>
</dbReference>
<keyword evidence="5" id="KW-0547">Nucleotide-binding</keyword>
<dbReference type="InterPro" id="IPR011123">
    <property type="entry name" value="Y_Y_Y"/>
</dbReference>
<protein>
    <recommendedName>
        <fullName evidence="2">histidine kinase</fullName>
        <ecNumber evidence="2">2.7.13.3</ecNumber>
    </recommendedName>
</protein>
<dbReference type="InterPro" id="IPR036890">
    <property type="entry name" value="HATPase_C_sf"/>
</dbReference>
<feature type="domain" description="Two component regulator three Y" evidence="11">
    <location>
        <begin position="90"/>
        <end position="149"/>
    </location>
</feature>
<dbReference type="Pfam" id="PF07495">
    <property type="entry name" value="Y_Y_Y"/>
    <property type="match status" value="1"/>
</dbReference>
<keyword evidence="14" id="KW-1185">Reference proteome</keyword>
<evidence type="ECO:0000313" key="14">
    <source>
        <dbReference type="Proteomes" id="UP000198384"/>
    </source>
</evidence>
<keyword evidence="7" id="KW-0067">ATP-binding</keyword>
<keyword evidence="6 13" id="KW-0418">Kinase</keyword>
<organism evidence="13 14">
    <name type="scientific">Lutibacter agarilyticus</name>
    <dbReference type="NCBI Taxonomy" id="1109740"/>
    <lineage>
        <taxon>Bacteria</taxon>
        <taxon>Pseudomonadati</taxon>
        <taxon>Bacteroidota</taxon>
        <taxon>Flavobacteriia</taxon>
        <taxon>Flavobacteriales</taxon>
        <taxon>Flavobacteriaceae</taxon>
        <taxon>Lutibacter</taxon>
    </lineage>
</organism>